<sequence length="508" mass="56167">MQDLLGSIFLHSQHVDFLVVIYQFGSPLWPAEVRDWWGKIPGLLTGSRRSTCTFLINSDSPAEHLAGIKSHHLNLKETYALNKRVYIETKASQLLDTMYMSPSLSGDFGKEIKEKVMKKATDFEGSLSDISTFLSHSFQASPLTTPAAILRSISQSPAQPTHLHDLQISVLESKEPRVYSWAVATVSWTRLAMRPLRLEELATASAITTSTIDASTGITASDLRHEIPMDMERDIRRNLAGLVSMENRYARMIISPATADIALIGHNHPKLMDDSVLTMACLWYLKTVIGDEDQRESRERQLSPISLIDNAKNTMDPVFEFIDYATHYWPMHFRQVQEPTSILRKAVVDFFRTPKVAEQWFQLYLRCSALPPDLLGAERQASTDGKATEEHKCSPGGRPDSISTAPTSDVTSSERLMPASLGSGPLEGAAEDATPQPSAVEMALLVGLSSIIPDLLPNNSSIESPKDAYIRRGHLDRGTAVLNTGSKYYLESAIASQCDNVPLVVVAL</sequence>
<gene>
    <name evidence="2" type="ORF">DHEL01_v206247</name>
</gene>
<comment type="caution">
    <text evidence="2">The sequence shown here is derived from an EMBL/GenBank/DDBJ whole genome shotgun (WGS) entry which is preliminary data.</text>
</comment>
<proteinExistence type="predicted"/>
<reference evidence="2" key="1">
    <citation type="submission" date="2017-09" db="EMBL/GenBank/DDBJ databases">
        <title>Polyketide synthases of a Diaporthe helianthi virulent isolate.</title>
        <authorList>
            <person name="Baroncelli R."/>
        </authorList>
    </citation>
    <scope>NUCLEOTIDE SEQUENCE [LARGE SCALE GENOMIC DNA]</scope>
    <source>
        <strain evidence="2">7/96</strain>
    </source>
</reference>
<dbReference type="OrthoDB" id="5090952at2759"/>
<feature type="region of interest" description="Disordered" evidence="1">
    <location>
        <begin position="379"/>
        <end position="434"/>
    </location>
</feature>
<evidence type="ECO:0000256" key="1">
    <source>
        <dbReference type="SAM" id="MobiDB-lite"/>
    </source>
</evidence>
<protein>
    <submittedName>
        <fullName evidence="2">Uncharacterized protein</fullName>
    </submittedName>
</protein>
<evidence type="ECO:0000313" key="3">
    <source>
        <dbReference type="Proteomes" id="UP000094444"/>
    </source>
</evidence>
<accession>A0A2P5HYN1</accession>
<dbReference type="InParanoid" id="A0A2P5HYN1"/>
<dbReference type="Proteomes" id="UP000094444">
    <property type="component" value="Unassembled WGS sequence"/>
</dbReference>
<keyword evidence="3" id="KW-1185">Reference proteome</keyword>
<dbReference type="AlphaFoldDB" id="A0A2P5HYN1"/>
<dbReference type="EMBL" id="MAVT02000498">
    <property type="protein sequence ID" value="POS75361.1"/>
    <property type="molecule type" value="Genomic_DNA"/>
</dbReference>
<organism evidence="2 3">
    <name type="scientific">Diaporthe helianthi</name>
    <dbReference type="NCBI Taxonomy" id="158607"/>
    <lineage>
        <taxon>Eukaryota</taxon>
        <taxon>Fungi</taxon>
        <taxon>Dikarya</taxon>
        <taxon>Ascomycota</taxon>
        <taxon>Pezizomycotina</taxon>
        <taxon>Sordariomycetes</taxon>
        <taxon>Sordariomycetidae</taxon>
        <taxon>Diaporthales</taxon>
        <taxon>Diaporthaceae</taxon>
        <taxon>Diaporthe</taxon>
    </lineage>
</organism>
<name>A0A2P5HYN1_DIAHE</name>
<feature type="compositionally biased region" description="Polar residues" evidence="1">
    <location>
        <begin position="401"/>
        <end position="414"/>
    </location>
</feature>
<evidence type="ECO:0000313" key="2">
    <source>
        <dbReference type="EMBL" id="POS75361.1"/>
    </source>
</evidence>